<dbReference type="EMBL" id="CACVAR010000345">
    <property type="protein sequence ID" value="CAA6823002.1"/>
    <property type="molecule type" value="Genomic_DNA"/>
</dbReference>
<gene>
    <name evidence="2" type="ORF">HELGO_WM23101</name>
</gene>
<organism evidence="2">
    <name type="scientific">uncultured Sulfurovum sp</name>
    <dbReference type="NCBI Taxonomy" id="269237"/>
    <lineage>
        <taxon>Bacteria</taxon>
        <taxon>Pseudomonadati</taxon>
        <taxon>Campylobacterota</taxon>
        <taxon>Epsilonproteobacteria</taxon>
        <taxon>Campylobacterales</taxon>
        <taxon>Sulfurovaceae</taxon>
        <taxon>Sulfurovum</taxon>
        <taxon>environmental samples</taxon>
    </lineage>
</organism>
<proteinExistence type="predicted"/>
<accession>A0A6S6TQ71</accession>
<name>A0A6S6TQ71_9BACT</name>
<dbReference type="Pfam" id="PF18864">
    <property type="entry name" value="AbiTii"/>
    <property type="match status" value="1"/>
</dbReference>
<protein>
    <recommendedName>
        <fullName evidence="1">AbiTii domain-containing protein</fullName>
    </recommendedName>
</protein>
<dbReference type="AlphaFoldDB" id="A0A6S6TQ71"/>
<evidence type="ECO:0000259" key="1">
    <source>
        <dbReference type="Pfam" id="PF18864"/>
    </source>
</evidence>
<sequence>MSIVLSLQKNIISGDVNIKDLLREALVIASKLKLNDFKAWINNELKGYPNRQEVSIYRIISGEVKLWNPYQGWQSIPADIAGVLNETLASTLYLTQSIAEVEDLILKKDSESLAFSFPEELAKTLRKALNLNVKFAIFTHRSSLRSIVEQVKTTLLEWSIKLEEEGIIGDENMSFSNEEKNKAQKNIHIENFNGVMGDIENIGNVSTGDYNQNIATINNTLNTKIDSIIEQIEKLPLSDKKEIIHEINENREDKEALTKTLGNLITKGSEVATILPAIGELLGLLA</sequence>
<evidence type="ECO:0000313" key="2">
    <source>
        <dbReference type="EMBL" id="CAA6823002.1"/>
    </source>
</evidence>
<reference evidence="2" key="1">
    <citation type="submission" date="2020-01" db="EMBL/GenBank/DDBJ databases">
        <authorList>
            <person name="Meier V. D."/>
            <person name="Meier V D."/>
        </authorList>
    </citation>
    <scope>NUCLEOTIDE SEQUENCE</scope>
    <source>
        <strain evidence="2">HLG_WM_MAG_03</strain>
    </source>
</reference>
<feature type="domain" description="AbiTii" evidence="1">
    <location>
        <begin position="2"/>
        <end position="186"/>
    </location>
</feature>
<dbReference type="InterPro" id="IPR041304">
    <property type="entry name" value="AbiTii"/>
</dbReference>